<proteinExistence type="inferred from homology"/>
<evidence type="ECO:0000259" key="9">
    <source>
        <dbReference type="Pfam" id="PF20259"/>
    </source>
</evidence>
<gene>
    <name evidence="10" type="ORF">METZ01_LOCUS80968</name>
</gene>
<keyword evidence="1" id="KW-0820">tRNA-binding</keyword>
<keyword evidence="2" id="KW-0808">Transferase</keyword>
<reference evidence="10" key="1">
    <citation type="submission" date="2018-05" db="EMBL/GenBank/DDBJ databases">
        <authorList>
            <person name="Lanie J.A."/>
            <person name="Ng W.-L."/>
            <person name="Kazmierczak K.M."/>
            <person name="Andrzejewski T.M."/>
            <person name="Davidsen T.M."/>
            <person name="Wayne K.J."/>
            <person name="Tettelin H."/>
            <person name="Glass J.I."/>
            <person name="Rusch D."/>
            <person name="Podicherti R."/>
            <person name="Tsui H.-C.T."/>
            <person name="Winkler M.E."/>
        </authorList>
    </citation>
    <scope>NUCLEOTIDE SEQUENCE</scope>
</reference>
<feature type="domain" description="tRNA-specific 2-thiouridylase MnmA-like C-terminal" evidence="8">
    <location>
        <begin position="285"/>
        <end position="358"/>
    </location>
</feature>
<keyword evidence="7" id="KW-1015">Disulfide bond</keyword>
<dbReference type="AlphaFoldDB" id="A0A381UJI3"/>
<evidence type="ECO:0000256" key="5">
    <source>
        <dbReference type="ARBA" id="ARBA00022840"/>
    </source>
</evidence>
<dbReference type="GO" id="GO:0005524">
    <property type="term" value="F:ATP binding"/>
    <property type="evidence" value="ECO:0007669"/>
    <property type="project" value="UniProtKB-KW"/>
</dbReference>
<sequence>MSGRVLVAMSGGVDSSVALLKIIEEGYDPIGVTMKLWDSPEGTPSTDSYCCSVEAINNAKLVCEKYDVPHYTLDFQDDFQKNVVDYLVDQYFSGNTPNPCIQCNTHLRWGGLIQQADDLNAKWIATGHYARIDELKGVGKVIRKGLDEKKDQSYVLWGIGEDLLERTLFPLGNLRKEEVREIARKEGLVTAEIAESQEICFIPDANYRRFLKEYVPDRADAEEKGAMVSPDGEVVGEHQGISQYTIGQRRKLGVTGPVSSYVQQINQETNTITVAPREKMYFPGCQVHQLNWLIPPEEWPTGIIYTHIRYNHDGVESKMEYRENGSVSVKFKSPQFAVAPGQSAVFYIDDILLGGGIIAGAEPSPEQNGLDNHSQ</sequence>
<dbReference type="InterPro" id="IPR046884">
    <property type="entry name" value="MnmA-like_central"/>
</dbReference>
<dbReference type="Pfam" id="PF20258">
    <property type="entry name" value="tRNA_Me_trans_C"/>
    <property type="match status" value="1"/>
</dbReference>
<name>A0A381UJI3_9ZZZZ</name>
<keyword evidence="4" id="KW-0547">Nucleotide-binding</keyword>
<evidence type="ECO:0000256" key="4">
    <source>
        <dbReference type="ARBA" id="ARBA00022741"/>
    </source>
</evidence>
<dbReference type="Gene3D" id="2.30.30.280">
    <property type="entry name" value="Adenine nucleotide alpha hydrolases-like domains"/>
    <property type="match status" value="1"/>
</dbReference>
<dbReference type="InterPro" id="IPR004506">
    <property type="entry name" value="MnmA-like"/>
</dbReference>
<evidence type="ECO:0000256" key="7">
    <source>
        <dbReference type="ARBA" id="ARBA00023157"/>
    </source>
</evidence>
<keyword evidence="3" id="KW-0819">tRNA processing</keyword>
<dbReference type="NCBIfam" id="TIGR00420">
    <property type="entry name" value="trmU"/>
    <property type="match status" value="1"/>
</dbReference>
<evidence type="ECO:0000256" key="1">
    <source>
        <dbReference type="ARBA" id="ARBA00022555"/>
    </source>
</evidence>
<evidence type="ECO:0000256" key="3">
    <source>
        <dbReference type="ARBA" id="ARBA00022694"/>
    </source>
</evidence>
<dbReference type="CDD" id="cd01998">
    <property type="entry name" value="MnmA_TRMU-like"/>
    <property type="match status" value="1"/>
</dbReference>
<dbReference type="InterPro" id="IPR046885">
    <property type="entry name" value="MnmA-like_C"/>
</dbReference>
<dbReference type="SUPFAM" id="SSF52402">
    <property type="entry name" value="Adenine nucleotide alpha hydrolases-like"/>
    <property type="match status" value="1"/>
</dbReference>
<evidence type="ECO:0000256" key="6">
    <source>
        <dbReference type="ARBA" id="ARBA00022884"/>
    </source>
</evidence>
<dbReference type="NCBIfam" id="NF001138">
    <property type="entry name" value="PRK00143.1"/>
    <property type="match status" value="1"/>
</dbReference>
<dbReference type="Pfam" id="PF03054">
    <property type="entry name" value="tRNA_Me_trans"/>
    <property type="match status" value="1"/>
</dbReference>
<feature type="domain" description="tRNA-specific 2-thiouridylase MnmA-like central" evidence="9">
    <location>
        <begin position="209"/>
        <end position="275"/>
    </location>
</feature>
<dbReference type="Gene3D" id="3.40.50.620">
    <property type="entry name" value="HUPs"/>
    <property type="match status" value="1"/>
</dbReference>
<dbReference type="GO" id="GO:0002143">
    <property type="term" value="P:tRNA wobble position uridine thiolation"/>
    <property type="evidence" value="ECO:0007669"/>
    <property type="project" value="TreeGrafter"/>
</dbReference>
<dbReference type="Pfam" id="PF20259">
    <property type="entry name" value="tRNA_Me_trans_M"/>
    <property type="match status" value="1"/>
</dbReference>
<dbReference type="PANTHER" id="PTHR11933">
    <property type="entry name" value="TRNA 5-METHYLAMINOMETHYL-2-THIOURIDYLATE -METHYLTRANSFERASE"/>
    <property type="match status" value="1"/>
</dbReference>
<dbReference type="GO" id="GO:0016783">
    <property type="term" value="F:sulfurtransferase activity"/>
    <property type="evidence" value="ECO:0007669"/>
    <property type="project" value="InterPro"/>
</dbReference>
<dbReference type="Gene3D" id="2.40.30.10">
    <property type="entry name" value="Translation factors"/>
    <property type="match status" value="1"/>
</dbReference>
<protein>
    <submittedName>
        <fullName evidence="10">Uncharacterized protein</fullName>
    </submittedName>
</protein>
<accession>A0A381UJI3</accession>
<dbReference type="InterPro" id="IPR023382">
    <property type="entry name" value="MnmA-like_central_sf"/>
</dbReference>
<evidence type="ECO:0000259" key="8">
    <source>
        <dbReference type="Pfam" id="PF20258"/>
    </source>
</evidence>
<dbReference type="HAMAP" id="MF_00144">
    <property type="entry name" value="tRNA_thiouridyl_MnmA"/>
    <property type="match status" value="1"/>
</dbReference>
<evidence type="ECO:0000313" key="10">
    <source>
        <dbReference type="EMBL" id="SVA28114.1"/>
    </source>
</evidence>
<organism evidence="10">
    <name type="scientific">marine metagenome</name>
    <dbReference type="NCBI Taxonomy" id="408172"/>
    <lineage>
        <taxon>unclassified sequences</taxon>
        <taxon>metagenomes</taxon>
        <taxon>ecological metagenomes</taxon>
    </lineage>
</organism>
<keyword evidence="6" id="KW-0694">RNA-binding</keyword>
<dbReference type="PANTHER" id="PTHR11933:SF5">
    <property type="entry name" value="MITOCHONDRIAL TRNA-SPECIFIC 2-THIOURIDYLASE 1"/>
    <property type="match status" value="1"/>
</dbReference>
<dbReference type="GO" id="GO:0000049">
    <property type="term" value="F:tRNA binding"/>
    <property type="evidence" value="ECO:0007669"/>
    <property type="project" value="UniProtKB-KW"/>
</dbReference>
<dbReference type="InterPro" id="IPR014729">
    <property type="entry name" value="Rossmann-like_a/b/a_fold"/>
</dbReference>
<keyword evidence="5" id="KW-0067">ATP-binding</keyword>
<evidence type="ECO:0000256" key="2">
    <source>
        <dbReference type="ARBA" id="ARBA00022679"/>
    </source>
</evidence>
<dbReference type="EMBL" id="UINC01006535">
    <property type="protein sequence ID" value="SVA28114.1"/>
    <property type="molecule type" value="Genomic_DNA"/>
</dbReference>